<name>A0A9N9H4L6_9GLOM</name>
<gene>
    <name evidence="1" type="ORF">DERYTH_LOCUS10463</name>
</gene>
<keyword evidence="2" id="KW-1185">Reference proteome</keyword>
<evidence type="ECO:0000313" key="1">
    <source>
        <dbReference type="EMBL" id="CAG8656298.1"/>
    </source>
</evidence>
<accession>A0A9N9H4L6</accession>
<sequence>MSHRLSLRYGYQIITKLLKNVEVNLSSWFNMKECRKIIQVYPNEKQRKILLRWMMGYNHWVDFVKKGVKLIKGKDTSQILRKRMYYILDKTHNLVNECHRKLAKYLCDHYDRVQEPRHGRPDATEDRWKDGPDAKLTFLILLHFFDIPMVQTPKH</sequence>
<dbReference type="EMBL" id="CAJVPY010006102">
    <property type="protein sequence ID" value="CAG8656298.1"/>
    <property type="molecule type" value="Genomic_DNA"/>
</dbReference>
<proteinExistence type="predicted"/>
<organism evidence="1 2">
    <name type="scientific">Dentiscutata erythropus</name>
    <dbReference type="NCBI Taxonomy" id="1348616"/>
    <lineage>
        <taxon>Eukaryota</taxon>
        <taxon>Fungi</taxon>
        <taxon>Fungi incertae sedis</taxon>
        <taxon>Mucoromycota</taxon>
        <taxon>Glomeromycotina</taxon>
        <taxon>Glomeromycetes</taxon>
        <taxon>Diversisporales</taxon>
        <taxon>Gigasporaceae</taxon>
        <taxon>Dentiscutata</taxon>
    </lineage>
</organism>
<evidence type="ECO:0000313" key="2">
    <source>
        <dbReference type="Proteomes" id="UP000789405"/>
    </source>
</evidence>
<protein>
    <submittedName>
        <fullName evidence="1">13391_t:CDS:1</fullName>
    </submittedName>
</protein>
<dbReference type="AlphaFoldDB" id="A0A9N9H4L6"/>
<reference evidence="1" key="1">
    <citation type="submission" date="2021-06" db="EMBL/GenBank/DDBJ databases">
        <authorList>
            <person name="Kallberg Y."/>
            <person name="Tangrot J."/>
            <person name="Rosling A."/>
        </authorList>
    </citation>
    <scope>NUCLEOTIDE SEQUENCE</scope>
    <source>
        <strain evidence="1">MA453B</strain>
    </source>
</reference>
<dbReference type="Proteomes" id="UP000789405">
    <property type="component" value="Unassembled WGS sequence"/>
</dbReference>
<comment type="caution">
    <text evidence="1">The sequence shown here is derived from an EMBL/GenBank/DDBJ whole genome shotgun (WGS) entry which is preliminary data.</text>
</comment>